<keyword evidence="1 5" id="KW-0378">Hydrolase</keyword>
<evidence type="ECO:0000259" key="6">
    <source>
        <dbReference type="PROSITE" id="PS50089"/>
    </source>
</evidence>
<comment type="caution">
    <text evidence="8">The sequence shown here is derived from an EMBL/GenBank/DDBJ whole genome shotgun (WGS) entry which is preliminary data.</text>
</comment>
<dbReference type="Gene3D" id="3.40.1090.10">
    <property type="entry name" value="Cytosolic phospholipase A2 catalytic domain"/>
    <property type="match status" value="1"/>
</dbReference>
<dbReference type="GO" id="GO:0019369">
    <property type="term" value="P:arachidonate metabolic process"/>
    <property type="evidence" value="ECO:0007669"/>
    <property type="project" value="TreeGrafter"/>
</dbReference>
<reference evidence="8 9" key="1">
    <citation type="submission" date="2015-08" db="EMBL/GenBank/DDBJ databases">
        <title>Emmonsia species relationships and genome sequence.</title>
        <authorList>
            <person name="Cuomo C.A."/>
            <person name="Schwartz I.S."/>
            <person name="Kenyon C."/>
            <person name="De Hoog G.S."/>
            <person name="Govender N.P."/>
            <person name="Botha A."/>
            <person name="Moreno L."/>
            <person name="De Vries M."/>
            <person name="Munoz J.F."/>
            <person name="Stielow J.B."/>
        </authorList>
    </citation>
    <scope>NUCLEOTIDE SEQUENCE [LARGE SCALE GENOMIC DNA]</scope>
    <source>
        <strain evidence="8 9">EI222</strain>
    </source>
</reference>
<dbReference type="PROSITE" id="PS50089">
    <property type="entry name" value="ZF_RING_2"/>
    <property type="match status" value="1"/>
</dbReference>
<dbReference type="EMBL" id="LGTZ01000359">
    <property type="protein sequence ID" value="OJD25537.1"/>
    <property type="molecule type" value="Genomic_DNA"/>
</dbReference>
<evidence type="ECO:0000313" key="9">
    <source>
        <dbReference type="Proteomes" id="UP000242791"/>
    </source>
</evidence>
<dbReference type="VEuPathDB" id="FungiDB:ACJ73_03090"/>
<feature type="domain" description="PNPLA" evidence="7">
    <location>
        <begin position="485"/>
        <end position="685"/>
    </location>
</feature>
<evidence type="ECO:0000313" key="8">
    <source>
        <dbReference type="EMBL" id="OJD25537.1"/>
    </source>
</evidence>
<keyword evidence="4" id="KW-0863">Zinc-finger</keyword>
<dbReference type="PANTHER" id="PTHR24185">
    <property type="entry name" value="CALCIUM-INDEPENDENT PHOSPHOLIPASE A2-GAMMA"/>
    <property type="match status" value="1"/>
</dbReference>
<keyword evidence="4" id="KW-0862">Zinc</keyword>
<name>A0A1J9QAH7_9EURO</name>
<evidence type="ECO:0000256" key="5">
    <source>
        <dbReference type="PROSITE-ProRule" id="PRU01161"/>
    </source>
</evidence>
<accession>A0A1J9QAH7</accession>
<feature type="short sequence motif" description="GXSXG" evidence="5">
    <location>
        <begin position="523"/>
        <end position="527"/>
    </location>
</feature>
<dbReference type="Proteomes" id="UP000242791">
    <property type="component" value="Unassembled WGS sequence"/>
</dbReference>
<dbReference type="GO" id="GO:0046486">
    <property type="term" value="P:glycerolipid metabolic process"/>
    <property type="evidence" value="ECO:0007669"/>
    <property type="project" value="UniProtKB-ARBA"/>
</dbReference>
<feature type="active site" description="Nucleophile" evidence="5">
    <location>
        <position position="525"/>
    </location>
</feature>
<dbReference type="OrthoDB" id="4187712at2759"/>
<dbReference type="Pfam" id="PF01734">
    <property type="entry name" value="Patatin"/>
    <property type="match status" value="1"/>
</dbReference>
<sequence length="957" mass="107483">MPQCDHVAWLELVEGNAGPHLSYGWRLARVVHEMHAAAEQFPQIILLLGRSQKNAALPQLCKSKYRTSNRPQAVNLRLDRASVRSSHPRLFADWDPGRRDVQPAFDSPKVCHREEDTQVNWPSSTSWKPHDLVLARLILLFCDVICIFSDDVGGIEATVSLLMTWANIGSASSLPRRIRPRVIVVTKSVSATEKILAEDDLLFSIRRAENASTFFSSFVDVKISNLPSDELSPEARYLQLSTELLLELHDARRARETSRLMFSATHLNALFEDALRHTAQDILAPFDFIHSSRRGNPLDGSFVSHLSAFLRQGIRMHIAYEGLASYVASAILVDAYPPLMHEFSPRAVFRTLYRTAVYSALRRAYKNDAFAKSQCQSVENHLEELFNVMIQSRETSSQIHRYNLTHRKESWKLIKLNVTCSWCLRRCRGESLPCGHAICDVCTQRYGEAFEAAEYEFAINECICCKDPVCIKIRIKPPTAGARIISIDGGGIRGIVPLEMLTMMQDVLGPDLPVLCLADFFTGTSSGGIIALNMGKCQHGVKASKEAFYHLVKEFFQRPKYHTTKLGRLFETWSSDGRYDAGNLENMMIGHYGTLRMLGTPPTKISGWKVAAISSTINNGSPVLFTNYNSETPPGRDRGYGYVQTETEDGPFVWQALLPSIDIAGVSYQDGGVRPQNNNPVLLGLSEVRRLWPATPTPDVVVSLGTCSEPEHSPTASRFRNVLVDGMFSRGYRSISSSYDGEDSWKQLKGLLLETRAEKNYIRLNVPFPPGRRPSMDNAGAMDTLAQWVRKQSLEIEQASVSLLLSSFFFVLDGKPEFQSGLFHCIGSIRCRAPARAVIRLLSSLHPTRIDFYKDDMNLGLPLSEEDICESCGRYRRPAQFFVRHLKEEITLSVRYEGIQQLLSQFPKTMQSVVDEQGLDCSFGLANHGIPFRIQCSACEGQGRRKKKKLRSGTIWI</sequence>
<protein>
    <recommendedName>
        <fullName evidence="10">PNPLA domain-containing protein</fullName>
    </recommendedName>
</protein>
<dbReference type="InterPro" id="IPR001841">
    <property type="entry name" value="Znf_RING"/>
</dbReference>
<dbReference type="GO" id="GO:0016042">
    <property type="term" value="P:lipid catabolic process"/>
    <property type="evidence" value="ECO:0007669"/>
    <property type="project" value="UniProtKB-UniRule"/>
</dbReference>
<evidence type="ECO:0000256" key="3">
    <source>
        <dbReference type="ARBA" id="ARBA00023098"/>
    </source>
</evidence>
<keyword evidence="3 5" id="KW-0443">Lipid metabolism</keyword>
<organism evidence="8 9">
    <name type="scientific">Blastomyces percursus</name>
    <dbReference type="NCBI Taxonomy" id="1658174"/>
    <lineage>
        <taxon>Eukaryota</taxon>
        <taxon>Fungi</taxon>
        <taxon>Dikarya</taxon>
        <taxon>Ascomycota</taxon>
        <taxon>Pezizomycotina</taxon>
        <taxon>Eurotiomycetes</taxon>
        <taxon>Eurotiomycetidae</taxon>
        <taxon>Onygenales</taxon>
        <taxon>Ajellomycetaceae</taxon>
        <taxon>Blastomyces</taxon>
    </lineage>
</organism>
<dbReference type="PROSITE" id="PS51635">
    <property type="entry name" value="PNPLA"/>
    <property type="match status" value="1"/>
</dbReference>
<evidence type="ECO:0008006" key="10">
    <source>
        <dbReference type="Google" id="ProtNLM"/>
    </source>
</evidence>
<feature type="domain" description="RING-type" evidence="6">
    <location>
        <begin position="420"/>
        <end position="466"/>
    </location>
</feature>
<dbReference type="PANTHER" id="PTHR24185:SF1">
    <property type="entry name" value="CALCIUM-INDEPENDENT PHOSPHOLIPASE A2-GAMMA"/>
    <property type="match status" value="1"/>
</dbReference>
<evidence type="ECO:0000256" key="1">
    <source>
        <dbReference type="ARBA" id="ARBA00022801"/>
    </source>
</evidence>
<dbReference type="SUPFAM" id="SSF52151">
    <property type="entry name" value="FabD/lysophospholipase-like"/>
    <property type="match status" value="1"/>
</dbReference>
<dbReference type="InterPro" id="IPR016035">
    <property type="entry name" value="Acyl_Trfase/lysoPLipase"/>
</dbReference>
<evidence type="ECO:0000259" key="7">
    <source>
        <dbReference type="PROSITE" id="PS51635"/>
    </source>
</evidence>
<dbReference type="InterPro" id="IPR002641">
    <property type="entry name" value="PNPLA_dom"/>
</dbReference>
<keyword evidence="9" id="KW-1185">Reference proteome</keyword>
<evidence type="ECO:0000256" key="2">
    <source>
        <dbReference type="ARBA" id="ARBA00022963"/>
    </source>
</evidence>
<keyword evidence="4" id="KW-0479">Metal-binding</keyword>
<feature type="short sequence motif" description="GXGXXG" evidence="5">
    <location>
        <begin position="489"/>
        <end position="494"/>
    </location>
</feature>
<gene>
    <name evidence="8" type="ORF">ACJ73_03090</name>
</gene>
<dbReference type="GO" id="GO:0047499">
    <property type="term" value="F:calcium-independent phospholipase A2 activity"/>
    <property type="evidence" value="ECO:0007669"/>
    <property type="project" value="TreeGrafter"/>
</dbReference>
<evidence type="ECO:0000256" key="4">
    <source>
        <dbReference type="PROSITE-ProRule" id="PRU00175"/>
    </source>
</evidence>
<dbReference type="STRING" id="1658174.A0A1J9QAH7"/>
<feature type="active site" description="Proton acceptor" evidence="5">
    <location>
        <position position="670"/>
    </location>
</feature>
<dbReference type="AlphaFoldDB" id="A0A1J9QAH7"/>
<dbReference type="GO" id="GO:0016020">
    <property type="term" value="C:membrane"/>
    <property type="evidence" value="ECO:0007669"/>
    <property type="project" value="TreeGrafter"/>
</dbReference>
<proteinExistence type="predicted"/>
<keyword evidence="2 5" id="KW-0442">Lipid degradation</keyword>
<feature type="short sequence motif" description="DGA/G" evidence="5">
    <location>
        <begin position="670"/>
        <end position="672"/>
    </location>
</feature>
<dbReference type="CDD" id="cd07199">
    <property type="entry name" value="Pat17_PNPLA8_PNPLA9_like"/>
    <property type="match status" value="1"/>
</dbReference>
<dbReference type="GO" id="GO:0008270">
    <property type="term" value="F:zinc ion binding"/>
    <property type="evidence" value="ECO:0007669"/>
    <property type="project" value="UniProtKB-KW"/>
</dbReference>